<name>A0A9Q3C4H5_9BASI</name>
<protein>
    <submittedName>
        <fullName evidence="1">Uncharacterized protein</fullName>
    </submittedName>
</protein>
<dbReference type="AlphaFoldDB" id="A0A9Q3C4H5"/>
<evidence type="ECO:0000313" key="1">
    <source>
        <dbReference type="EMBL" id="MBW0476121.1"/>
    </source>
</evidence>
<evidence type="ECO:0000313" key="2">
    <source>
        <dbReference type="Proteomes" id="UP000765509"/>
    </source>
</evidence>
<comment type="caution">
    <text evidence="1">The sequence shown here is derived from an EMBL/GenBank/DDBJ whole genome shotgun (WGS) entry which is preliminary data.</text>
</comment>
<dbReference type="Gene3D" id="3.30.70.270">
    <property type="match status" value="1"/>
</dbReference>
<gene>
    <name evidence="1" type="ORF">O181_015836</name>
</gene>
<dbReference type="SUPFAM" id="SSF56672">
    <property type="entry name" value="DNA/RNA polymerases"/>
    <property type="match status" value="1"/>
</dbReference>
<dbReference type="InterPro" id="IPR043502">
    <property type="entry name" value="DNA/RNA_pol_sf"/>
</dbReference>
<dbReference type="InterPro" id="IPR043128">
    <property type="entry name" value="Rev_trsase/Diguanyl_cyclase"/>
</dbReference>
<reference evidence="1" key="1">
    <citation type="submission" date="2021-03" db="EMBL/GenBank/DDBJ databases">
        <title>Draft genome sequence of rust myrtle Austropuccinia psidii MF-1, a brazilian biotype.</title>
        <authorList>
            <person name="Quecine M.C."/>
            <person name="Pachon D.M.R."/>
            <person name="Bonatelli M.L."/>
            <person name="Correr F.H."/>
            <person name="Franceschini L.M."/>
            <person name="Leite T.F."/>
            <person name="Margarido G.R.A."/>
            <person name="Almeida C.A."/>
            <person name="Ferrarezi J.A."/>
            <person name="Labate C.A."/>
        </authorList>
    </citation>
    <scope>NUCLEOTIDE SEQUENCE</scope>
    <source>
        <strain evidence="1">MF-1</strain>
    </source>
</reference>
<dbReference type="Gene3D" id="3.10.10.10">
    <property type="entry name" value="HIV Type 1 Reverse Transcriptase, subunit A, domain 1"/>
    <property type="match status" value="1"/>
</dbReference>
<sequence length="112" mass="12742">MIFHDLQNLNKVTIEDAGLPSHTEEFADYFSGRFCYGLGYVRGGYGERELNTYTRPLMTFETPLERLQPTGLPQGETNYLAFYQAQITWIIQEEIPESIGISIDDGVIEGSR</sequence>
<proteinExistence type="predicted"/>
<organism evidence="1 2">
    <name type="scientific">Austropuccinia psidii MF-1</name>
    <dbReference type="NCBI Taxonomy" id="1389203"/>
    <lineage>
        <taxon>Eukaryota</taxon>
        <taxon>Fungi</taxon>
        <taxon>Dikarya</taxon>
        <taxon>Basidiomycota</taxon>
        <taxon>Pucciniomycotina</taxon>
        <taxon>Pucciniomycetes</taxon>
        <taxon>Pucciniales</taxon>
        <taxon>Sphaerophragmiaceae</taxon>
        <taxon>Austropuccinia</taxon>
    </lineage>
</organism>
<dbReference type="EMBL" id="AVOT02004353">
    <property type="protein sequence ID" value="MBW0476121.1"/>
    <property type="molecule type" value="Genomic_DNA"/>
</dbReference>
<dbReference type="Proteomes" id="UP000765509">
    <property type="component" value="Unassembled WGS sequence"/>
</dbReference>
<accession>A0A9Q3C4H5</accession>
<keyword evidence="2" id="KW-1185">Reference proteome</keyword>